<evidence type="ECO:0000256" key="5">
    <source>
        <dbReference type="SAM" id="MobiDB-lite"/>
    </source>
</evidence>
<feature type="compositionally biased region" description="Basic and acidic residues" evidence="5">
    <location>
        <begin position="32"/>
        <end position="44"/>
    </location>
</feature>
<feature type="transmembrane region" description="Helical" evidence="6">
    <location>
        <begin position="259"/>
        <end position="279"/>
    </location>
</feature>
<feature type="transmembrane region" description="Helical" evidence="6">
    <location>
        <begin position="93"/>
        <end position="114"/>
    </location>
</feature>
<reference evidence="8 9" key="1">
    <citation type="submission" date="2019-10" db="EMBL/GenBank/DDBJ databases">
        <title>Assembly and Annotation for the nematode Trichostrongylus colubriformis.</title>
        <authorList>
            <person name="Martin J."/>
        </authorList>
    </citation>
    <scope>NUCLEOTIDE SEQUENCE [LARGE SCALE GENOMIC DNA]</scope>
    <source>
        <strain evidence="8">G859</strain>
        <tissue evidence="8">Whole worm</tissue>
    </source>
</reference>
<feature type="region of interest" description="Disordered" evidence="5">
    <location>
        <begin position="1"/>
        <end position="46"/>
    </location>
</feature>
<dbReference type="GO" id="GO:0016020">
    <property type="term" value="C:membrane"/>
    <property type="evidence" value="ECO:0007669"/>
    <property type="project" value="UniProtKB-SubCell"/>
</dbReference>
<keyword evidence="4 6" id="KW-0472">Membrane</keyword>
<keyword evidence="3 6" id="KW-1133">Transmembrane helix</keyword>
<dbReference type="GO" id="GO:0140359">
    <property type="term" value="F:ABC-type transporter activity"/>
    <property type="evidence" value="ECO:0007669"/>
    <property type="project" value="InterPro"/>
</dbReference>
<dbReference type="Pfam" id="PF12698">
    <property type="entry name" value="ABC2_membrane_3"/>
    <property type="match status" value="1"/>
</dbReference>
<evidence type="ECO:0000259" key="7">
    <source>
        <dbReference type="Pfam" id="PF12698"/>
    </source>
</evidence>
<proteinExistence type="predicted"/>
<keyword evidence="9" id="KW-1185">Reference proteome</keyword>
<name>A0AAN8EZF4_TRICO</name>
<dbReference type="EMBL" id="WIXE01022367">
    <property type="protein sequence ID" value="KAK5967550.1"/>
    <property type="molecule type" value="Genomic_DNA"/>
</dbReference>
<evidence type="ECO:0000256" key="6">
    <source>
        <dbReference type="SAM" id="Phobius"/>
    </source>
</evidence>
<dbReference type="InterPro" id="IPR013525">
    <property type="entry name" value="ABC2_TM"/>
</dbReference>
<evidence type="ECO:0000256" key="3">
    <source>
        <dbReference type="ARBA" id="ARBA00022989"/>
    </source>
</evidence>
<sequence length="401" mass="44939">MPDEAAVSATSDEEKSSDAIATAKPVSNTSSEKSRDHAVDEPRECTALMIEQRGEGRGDAAAPPPPPSSTCDCLRQLWLLTRKNFILTRRNKLWTFFELVLPIIFMLPIAILIARSDKVALTPALVFKPVPLKGSAEDVTLNLPAYSSAPTIWDEWCNRLSVPIAYVARKNQDDVEKVITKLTERYSSSDITIDWVKMDKEEDMLNRLREDAANITDQHCGINKTSESNGMIRTHIRTYFGLGIDKRDTVSPGFMGDTMGVALILSLAFITSPIVIFLVEERVSKFLHQQSLTGVSPILFWAVSLFSDLILYSLICACFVVVFATFGVLQGYLEFLIVLLALYFWSCVFFIYLVSFIFSSPSRANVFLFIWQLVTAFGAFELISGVRMETKGEPWIEDVRV</sequence>
<evidence type="ECO:0000313" key="9">
    <source>
        <dbReference type="Proteomes" id="UP001331761"/>
    </source>
</evidence>
<organism evidence="8 9">
    <name type="scientific">Trichostrongylus colubriformis</name>
    <name type="common">Black scour worm</name>
    <dbReference type="NCBI Taxonomy" id="6319"/>
    <lineage>
        <taxon>Eukaryota</taxon>
        <taxon>Metazoa</taxon>
        <taxon>Ecdysozoa</taxon>
        <taxon>Nematoda</taxon>
        <taxon>Chromadorea</taxon>
        <taxon>Rhabditida</taxon>
        <taxon>Rhabditina</taxon>
        <taxon>Rhabditomorpha</taxon>
        <taxon>Strongyloidea</taxon>
        <taxon>Trichostrongylidae</taxon>
        <taxon>Trichostrongylus</taxon>
    </lineage>
</organism>
<dbReference type="AlphaFoldDB" id="A0AAN8EZF4"/>
<evidence type="ECO:0000313" key="8">
    <source>
        <dbReference type="EMBL" id="KAK5967550.1"/>
    </source>
</evidence>
<gene>
    <name evidence="8" type="ORF">GCK32_012018</name>
</gene>
<evidence type="ECO:0000256" key="2">
    <source>
        <dbReference type="ARBA" id="ARBA00022692"/>
    </source>
</evidence>
<evidence type="ECO:0000256" key="4">
    <source>
        <dbReference type="ARBA" id="ARBA00023136"/>
    </source>
</evidence>
<feature type="domain" description="ABC-2 type transporter transmembrane" evidence="7">
    <location>
        <begin position="258"/>
        <end position="377"/>
    </location>
</feature>
<feature type="transmembrane region" description="Helical" evidence="6">
    <location>
        <begin position="309"/>
        <end position="329"/>
    </location>
</feature>
<feature type="transmembrane region" description="Helical" evidence="6">
    <location>
        <begin position="364"/>
        <end position="383"/>
    </location>
</feature>
<evidence type="ECO:0000256" key="1">
    <source>
        <dbReference type="ARBA" id="ARBA00004141"/>
    </source>
</evidence>
<accession>A0AAN8EZF4</accession>
<dbReference type="Proteomes" id="UP001331761">
    <property type="component" value="Unassembled WGS sequence"/>
</dbReference>
<feature type="transmembrane region" description="Helical" evidence="6">
    <location>
        <begin position="336"/>
        <end position="358"/>
    </location>
</feature>
<comment type="caution">
    <text evidence="8">The sequence shown here is derived from an EMBL/GenBank/DDBJ whole genome shotgun (WGS) entry which is preliminary data.</text>
</comment>
<comment type="subcellular location">
    <subcellularLocation>
        <location evidence="1">Membrane</location>
        <topology evidence="1">Multi-pass membrane protein</topology>
    </subcellularLocation>
</comment>
<protein>
    <recommendedName>
        <fullName evidence="7">ABC-2 type transporter transmembrane domain-containing protein</fullName>
    </recommendedName>
</protein>
<keyword evidence="2 6" id="KW-0812">Transmembrane</keyword>